<evidence type="ECO:0000256" key="2">
    <source>
        <dbReference type="ARBA" id="ARBA00022475"/>
    </source>
</evidence>
<keyword evidence="2" id="KW-1003">Cell membrane</keyword>
<evidence type="ECO:0000256" key="4">
    <source>
        <dbReference type="ARBA" id="ARBA00022583"/>
    </source>
</evidence>
<keyword evidence="10 18" id="KW-0472">Membrane</keyword>
<dbReference type="SMART" id="SM00135">
    <property type="entry name" value="LY"/>
    <property type="match status" value="20"/>
</dbReference>
<feature type="repeat" description="LDL-receptor class B" evidence="16">
    <location>
        <begin position="873"/>
        <end position="916"/>
    </location>
</feature>
<dbReference type="OMA" id="NNRYTAI"/>
<dbReference type="CTD" id="4038"/>
<dbReference type="OrthoDB" id="664115at2759"/>
<comment type="caution">
    <text evidence="14">Lacks conserved residue(s) required for the propagation of feature annotation.</text>
</comment>
<dbReference type="FunFam" id="4.10.400.10:FF:000085">
    <property type="entry name" value="low-density lipoprotein receptor-related protein 4"/>
    <property type="match status" value="1"/>
</dbReference>
<feature type="repeat" description="LDL-receptor class B" evidence="16">
    <location>
        <begin position="482"/>
        <end position="524"/>
    </location>
</feature>
<feature type="disulfide bond" evidence="15">
    <location>
        <begin position="191"/>
        <end position="203"/>
    </location>
</feature>
<dbReference type="FunFam" id="2.120.10.30:FF:000008">
    <property type="entry name" value="Low-density lipoprotein receptor-related protein 4"/>
    <property type="match status" value="4"/>
</dbReference>
<dbReference type="PROSITE" id="PS51120">
    <property type="entry name" value="LDLRB"/>
    <property type="match status" value="16"/>
</dbReference>
<keyword evidence="13" id="KW-0325">Glycoprotein</keyword>
<dbReference type="GO" id="GO:0017147">
    <property type="term" value="F:Wnt-protein binding"/>
    <property type="evidence" value="ECO:0007669"/>
    <property type="project" value="TreeGrafter"/>
</dbReference>
<evidence type="ECO:0000256" key="9">
    <source>
        <dbReference type="ARBA" id="ARBA00022989"/>
    </source>
</evidence>
<comment type="subcellular location">
    <subcellularLocation>
        <location evidence="1">Cell membrane</location>
        <topology evidence="1">Single-pass type I membrane protein</topology>
    </subcellularLocation>
</comment>
<dbReference type="GO" id="GO:0005509">
    <property type="term" value="F:calcium ion binding"/>
    <property type="evidence" value="ECO:0007669"/>
    <property type="project" value="InterPro"/>
</dbReference>
<organism evidence="21 22">
    <name type="scientific">Acanthaster planci</name>
    <name type="common">Crown-of-thorns starfish</name>
    <dbReference type="NCBI Taxonomy" id="133434"/>
    <lineage>
        <taxon>Eukaryota</taxon>
        <taxon>Metazoa</taxon>
        <taxon>Echinodermata</taxon>
        <taxon>Eleutherozoa</taxon>
        <taxon>Asterozoa</taxon>
        <taxon>Asteroidea</taxon>
        <taxon>Valvatacea</taxon>
        <taxon>Valvatida</taxon>
        <taxon>Acanthasteridae</taxon>
        <taxon>Acanthaster</taxon>
    </lineage>
</organism>
<feature type="repeat" description="LDL-receptor class B" evidence="16">
    <location>
        <begin position="1180"/>
        <end position="1223"/>
    </location>
</feature>
<evidence type="ECO:0000256" key="3">
    <source>
        <dbReference type="ARBA" id="ARBA00022536"/>
    </source>
</evidence>
<dbReference type="FunFam" id="4.10.400.10:FF:000011">
    <property type="entry name" value="Low-density lipoprotein receptor-related protein 1"/>
    <property type="match status" value="1"/>
</dbReference>
<keyword evidence="4" id="KW-0254">Endocytosis</keyword>
<feature type="repeat" description="LDL-receptor class B" evidence="16">
    <location>
        <begin position="1487"/>
        <end position="1530"/>
    </location>
</feature>
<feature type="signal peptide" evidence="19">
    <location>
        <begin position="1"/>
        <end position="19"/>
    </location>
</feature>
<evidence type="ECO:0000256" key="5">
    <source>
        <dbReference type="ARBA" id="ARBA00022692"/>
    </source>
</evidence>
<feature type="disulfide bond" evidence="15">
    <location>
        <begin position="232"/>
        <end position="244"/>
    </location>
</feature>
<feature type="disulfide bond" evidence="15">
    <location>
        <begin position="79"/>
        <end position="97"/>
    </location>
</feature>
<feature type="disulfide bond" evidence="15">
    <location>
        <begin position="198"/>
        <end position="216"/>
    </location>
</feature>
<dbReference type="CDD" id="cd00112">
    <property type="entry name" value="LDLa"/>
    <property type="match status" value="8"/>
</dbReference>
<feature type="repeat" description="LDL-receptor class B" evidence="16">
    <location>
        <begin position="525"/>
        <end position="567"/>
    </location>
</feature>
<feature type="repeat" description="LDL-receptor class B" evidence="16">
    <location>
        <begin position="612"/>
        <end position="654"/>
    </location>
</feature>
<dbReference type="Pfam" id="PF00058">
    <property type="entry name" value="Ldl_recept_b"/>
    <property type="match status" value="15"/>
</dbReference>
<feature type="repeat" description="LDL-receptor class B" evidence="16">
    <location>
        <begin position="917"/>
        <end position="959"/>
    </location>
</feature>
<feature type="disulfide bond" evidence="15">
    <location>
        <begin position="278"/>
        <end position="296"/>
    </location>
</feature>
<evidence type="ECO:0000256" key="14">
    <source>
        <dbReference type="PROSITE-ProRule" id="PRU00076"/>
    </source>
</evidence>
<keyword evidence="5 18" id="KW-0812">Transmembrane</keyword>
<evidence type="ECO:0000259" key="20">
    <source>
        <dbReference type="PROSITE" id="PS50026"/>
    </source>
</evidence>
<feature type="repeat" description="LDL-receptor class B" evidence="16">
    <location>
        <begin position="568"/>
        <end position="611"/>
    </location>
</feature>
<feature type="disulfide bond" evidence="15">
    <location>
        <begin position="251"/>
        <end position="266"/>
    </location>
</feature>
<evidence type="ECO:0000256" key="6">
    <source>
        <dbReference type="ARBA" id="ARBA00022729"/>
    </source>
</evidence>
<dbReference type="InterPro" id="IPR000742">
    <property type="entry name" value="EGF"/>
</dbReference>
<dbReference type="GO" id="GO:0042813">
    <property type="term" value="F:Wnt receptor activity"/>
    <property type="evidence" value="ECO:0007669"/>
    <property type="project" value="TreeGrafter"/>
</dbReference>
<dbReference type="SMART" id="SM00179">
    <property type="entry name" value="EGF_CA"/>
    <property type="match status" value="3"/>
</dbReference>
<dbReference type="SMART" id="SM00181">
    <property type="entry name" value="EGF"/>
    <property type="match status" value="6"/>
</dbReference>
<name>A0A8B7XRQ2_ACAPL</name>
<dbReference type="PROSITE" id="PS50026">
    <property type="entry name" value="EGF_3"/>
    <property type="match status" value="1"/>
</dbReference>
<feature type="disulfide bond" evidence="15">
    <location>
        <begin position="313"/>
        <end position="325"/>
    </location>
</feature>
<dbReference type="InterPro" id="IPR002172">
    <property type="entry name" value="LDrepeatLR_classA_rpt"/>
</dbReference>
<feature type="transmembrane region" description="Helical" evidence="18">
    <location>
        <begin position="1750"/>
        <end position="1773"/>
    </location>
</feature>
<feature type="disulfide bond" evidence="15">
    <location>
        <begin position="72"/>
        <end position="84"/>
    </location>
</feature>
<evidence type="ECO:0000256" key="19">
    <source>
        <dbReference type="SAM" id="SignalP"/>
    </source>
</evidence>
<dbReference type="SUPFAM" id="SSF63825">
    <property type="entry name" value="YWTD domain"/>
    <property type="match status" value="4"/>
</dbReference>
<dbReference type="Gene3D" id="2.10.25.10">
    <property type="entry name" value="Laminin"/>
    <property type="match status" value="2"/>
</dbReference>
<dbReference type="SUPFAM" id="SSF57196">
    <property type="entry name" value="EGF/Laminin"/>
    <property type="match status" value="4"/>
</dbReference>
<feature type="repeat" description="LDL-receptor class B" evidence="16">
    <location>
        <begin position="1224"/>
        <end position="1268"/>
    </location>
</feature>
<feature type="disulfide bond" evidence="15">
    <location>
        <begin position="157"/>
        <end position="175"/>
    </location>
</feature>
<dbReference type="GeneID" id="110975383"/>
<dbReference type="PANTHER" id="PTHR46513">
    <property type="entry name" value="VITELLOGENIN RECEPTOR-LIKE PROTEIN-RELATED-RELATED"/>
    <property type="match status" value="1"/>
</dbReference>
<evidence type="ECO:0000256" key="16">
    <source>
        <dbReference type="PROSITE-ProRule" id="PRU00461"/>
    </source>
</evidence>
<dbReference type="InterPro" id="IPR011042">
    <property type="entry name" value="6-blade_b-propeller_TolB-like"/>
</dbReference>
<feature type="repeat" description="LDL-receptor class B" evidence="16">
    <location>
        <begin position="830"/>
        <end position="872"/>
    </location>
</feature>
<evidence type="ECO:0000256" key="13">
    <source>
        <dbReference type="ARBA" id="ARBA00023180"/>
    </source>
</evidence>
<feature type="disulfide bond" evidence="15">
    <location>
        <begin position="52"/>
        <end position="67"/>
    </location>
</feature>
<dbReference type="InterPro" id="IPR009030">
    <property type="entry name" value="Growth_fac_rcpt_cys_sf"/>
</dbReference>
<dbReference type="InterPro" id="IPR000152">
    <property type="entry name" value="EGF-type_Asp/Asn_hydroxyl_site"/>
</dbReference>
<dbReference type="Pfam" id="PF00057">
    <property type="entry name" value="Ldl_recept_a"/>
    <property type="match status" value="8"/>
</dbReference>
<feature type="disulfide bond" evidence="15">
    <location>
        <begin position="210"/>
        <end position="225"/>
    </location>
</feature>
<evidence type="ECO:0000313" key="21">
    <source>
        <dbReference type="Proteomes" id="UP000694845"/>
    </source>
</evidence>
<keyword evidence="6 19" id="KW-0732">Signal</keyword>
<evidence type="ECO:0000256" key="18">
    <source>
        <dbReference type="SAM" id="Phobius"/>
    </source>
</evidence>
<feature type="disulfide bond" evidence="15">
    <location>
        <begin position="119"/>
        <end position="137"/>
    </location>
</feature>
<feature type="repeat" description="LDL-receptor class B" evidence="16">
    <location>
        <begin position="1531"/>
        <end position="1572"/>
    </location>
</feature>
<dbReference type="InterPro" id="IPR036055">
    <property type="entry name" value="LDL_receptor-like_sf"/>
</dbReference>
<dbReference type="SMART" id="SM00192">
    <property type="entry name" value="LDLa"/>
    <property type="match status" value="8"/>
</dbReference>
<dbReference type="InterPro" id="IPR018097">
    <property type="entry name" value="EGF_Ca-bd_CS"/>
</dbReference>
<dbReference type="PANTHER" id="PTHR46513:SF13">
    <property type="entry name" value="EGF-LIKE DOMAIN-CONTAINING PROTEIN"/>
    <property type="match status" value="1"/>
</dbReference>
<dbReference type="Pfam" id="PF07645">
    <property type="entry name" value="EGF_CA"/>
    <property type="match status" value="1"/>
</dbReference>
<evidence type="ECO:0000256" key="12">
    <source>
        <dbReference type="ARBA" id="ARBA00023170"/>
    </source>
</evidence>
<feature type="repeat" description="LDL-receptor class B" evidence="16">
    <location>
        <begin position="1444"/>
        <end position="1486"/>
    </location>
</feature>
<evidence type="ECO:0000256" key="8">
    <source>
        <dbReference type="ARBA" id="ARBA00022837"/>
    </source>
</evidence>
<keyword evidence="11 14" id="KW-1015">Disulfide bond</keyword>
<keyword evidence="3 14" id="KW-0245">EGF-like domain</keyword>
<dbReference type="GO" id="GO:0060070">
    <property type="term" value="P:canonical Wnt signaling pathway"/>
    <property type="evidence" value="ECO:0007669"/>
    <property type="project" value="TreeGrafter"/>
</dbReference>
<evidence type="ECO:0000256" key="1">
    <source>
        <dbReference type="ARBA" id="ARBA00004251"/>
    </source>
</evidence>
<evidence type="ECO:0000313" key="22">
    <source>
        <dbReference type="RefSeq" id="XP_022083528.1"/>
    </source>
</evidence>
<dbReference type="Gene3D" id="4.10.400.10">
    <property type="entry name" value="Low-density Lipoprotein Receptor"/>
    <property type="match status" value="8"/>
</dbReference>
<evidence type="ECO:0000256" key="10">
    <source>
        <dbReference type="ARBA" id="ARBA00023136"/>
    </source>
</evidence>
<evidence type="ECO:0000256" key="17">
    <source>
        <dbReference type="SAM" id="MobiDB-lite"/>
    </source>
</evidence>
<keyword evidence="8" id="KW-0106">Calcium</keyword>
<accession>A0A8B7XRQ2</accession>
<dbReference type="InterPro" id="IPR050778">
    <property type="entry name" value="Cueball_EGF_LRP_Nidogen"/>
</dbReference>
<feature type="repeat" description="LDL-receptor class B" evidence="16">
    <location>
        <begin position="1137"/>
        <end position="1179"/>
    </location>
</feature>
<dbReference type="Proteomes" id="UP000694845">
    <property type="component" value="Unplaced"/>
</dbReference>
<evidence type="ECO:0000256" key="15">
    <source>
        <dbReference type="PROSITE-ProRule" id="PRU00124"/>
    </source>
</evidence>
<dbReference type="PROSITE" id="PS01187">
    <property type="entry name" value="EGF_CA"/>
    <property type="match status" value="1"/>
</dbReference>
<feature type="disulfide bond" evidence="15">
    <location>
        <begin position="290"/>
        <end position="305"/>
    </location>
</feature>
<feature type="region of interest" description="Disordered" evidence="17">
    <location>
        <begin position="1655"/>
        <end position="1743"/>
    </location>
</feature>
<keyword evidence="12" id="KW-0675">Receptor</keyword>
<feature type="disulfide bond" evidence="15">
    <location>
        <begin position="239"/>
        <end position="257"/>
    </location>
</feature>
<dbReference type="SUPFAM" id="SSF57184">
    <property type="entry name" value="Growth factor receptor domain"/>
    <property type="match status" value="1"/>
</dbReference>
<dbReference type="Pfam" id="PF14670">
    <property type="entry name" value="FXa_inhibition"/>
    <property type="match status" value="2"/>
</dbReference>
<dbReference type="PROSITE" id="PS01186">
    <property type="entry name" value="EGF_2"/>
    <property type="match status" value="1"/>
</dbReference>
<dbReference type="PROSITE" id="PS50068">
    <property type="entry name" value="LDLRA_2"/>
    <property type="match status" value="8"/>
</dbReference>
<evidence type="ECO:0000256" key="7">
    <source>
        <dbReference type="ARBA" id="ARBA00022737"/>
    </source>
</evidence>
<dbReference type="InterPro" id="IPR001881">
    <property type="entry name" value="EGF-like_Ca-bd_dom"/>
</dbReference>
<dbReference type="InterPro" id="IPR049883">
    <property type="entry name" value="NOTCH1_EGF-like"/>
</dbReference>
<dbReference type="CDD" id="cd00054">
    <property type="entry name" value="EGF_CA"/>
    <property type="match status" value="1"/>
</dbReference>
<dbReference type="InterPro" id="IPR023415">
    <property type="entry name" value="LDLR_class-A_CS"/>
</dbReference>
<keyword evidence="7" id="KW-0677">Repeat</keyword>
<gene>
    <name evidence="22" type="primary">LOC110975383</name>
</gene>
<feature type="disulfide bond" evidence="15">
    <location>
        <begin position="150"/>
        <end position="162"/>
    </location>
</feature>
<keyword evidence="21" id="KW-1185">Reference proteome</keyword>
<protein>
    <submittedName>
        <fullName evidence="22">Low-density lipoprotein receptor-related protein 4-like</fullName>
    </submittedName>
</protein>
<feature type="disulfide bond" evidence="14">
    <location>
        <begin position="401"/>
        <end position="411"/>
    </location>
</feature>
<feature type="repeat" description="LDL-receptor class B" evidence="16">
    <location>
        <begin position="1094"/>
        <end position="1136"/>
    </location>
</feature>
<feature type="chain" id="PRO_5034805004" evidence="19">
    <location>
        <begin position="20"/>
        <end position="1899"/>
    </location>
</feature>
<proteinExistence type="predicted"/>
<dbReference type="GO" id="GO:0006897">
    <property type="term" value="P:endocytosis"/>
    <property type="evidence" value="ECO:0007669"/>
    <property type="project" value="UniProtKB-KW"/>
</dbReference>
<feature type="disulfide bond" evidence="15">
    <location>
        <begin position="271"/>
        <end position="283"/>
    </location>
</feature>
<dbReference type="PROSITE" id="PS01209">
    <property type="entry name" value="LDLRA_1"/>
    <property type="match status" value="4"/>
</dbReference>
<dbReference type="KEGG" id="aplc:110975383"/>
<evidence type="ECO:0000256" key="11">
    <source>
        <dbReference type="ARBA" id="ARBA00023157"/>
    </source>
</evidence>
<feature type="disulfide bond" evidence="15">
    <location>
        <begin position="169"/>
        <end position="184"/>
    </location>
</feature>
<feature type="repeat" description="LDL-receptor class B" evidence="16">
    <location>
        <begin position="1401"/>
        <end position="1443"/>
    </location>
</feature>
<feature type="disulfide bond" evidence="15">
    <location>
        <begin position="320"/>
        <end position="338"/>
    </location>
</feature>
<dbReference type="SUPFAM" id="SSF57424">
    <property type="entry name" value="LDL receptor-like module"/>
    <property type="match status" value="8"/>
</dbReference>
<dbReference type="PRINTS" id="PR00261">
    <property type="entry name" value="LDLRECEPTOR"/>
</dbReference>
<dbReference type="GO" id="GO:0005886">
    <property type="term" value="C:plasma membrane"/>
    <property type="evidence" value="ECO:0007669"/>
    <property type="project" value="UniProtKB-SubCell"/>
</dbReference>
<sequence>MRISLGIVLLSSSLLGCLSARTQPGCLCKHNEFSCAPTETGECTCIPQQWRCDGDSDCSNDEDEDGCVLPTCSSDQFECANGKCIPQSWKCDTDNDCGDISDETDCPVEECEGRSKFQCANNKCIRRRWVCDGEDDCGDGSDEVCPAQSCQPSEFPCSAGGCIANAWVCDGDFDCPDRSDEASCPDSINLCSPGQFHCETGNCILKDYVCDGDEDCNDASDEANCEGTNMTCTEDEFTCGDETCIYGRWRCDGDYDCEDLSDEQECPEHTCAADQFQCTTGRCIRITWKCDGEPDCSDNSDEENCSNSTSRVCSDDQFQCKNRKCIGLSKVCNSNDDCGDSSDERPVQPCYSDDLSRISCGSDKGGCDQFCTDLNPGVRCSCEQGYLIGGDGKECVDVDECQEEGICSQVCKNTVGSFECSCIEGYELRLDGTTCKAQGPEPYLLFANRIDIRRLEPNNFHYTPILRDLENAIALDYLIGEELVFWSDVTLDSIKRVYLNGTGVQSIITTGLESPGGIAVDWIGRKLYWTDSGTSRIEVSNLDGTDRSVLIWEDLEKPRALVVHPEQGTMFWTDWGSTPKIESAGMDGSSRHIIANTSLFWPNGLTLDYTTQKLYWVDAKHHVIESANLDGSHRKAIINEGLPHPFAITLFEDFLYWTDWHTKSINSANKFTGTGIEMIQSQLHFPMDIHSFHPQRQPDAINRCGSNNGGCSHLCLPNRIGFTCACPTGFRIYNETTCAEEINSFMVFARSKDIRRISFDTDDLTDVVIPLHDLNSAVALDWDSDEEFIFWTDVVDDAVSRARWDGSEQETIVSVSLESPAGLAVDWVTKKIYWTEAGTDRIEIADYDGSMRTLLLWEDLDRPRDILVDPLSRYMYWTDWGANPKIERAGMDGTNRVALVHQDLIWPNGLALDYELQRLYWTDAGAKKIEFANLDGSGRQTLIGTQIPHPFGLTIFEQRIYWTDWQTLSIESADKMTGSARTVLTTGLEDLMDIHVYSRHRQQVSSPCLVNNGGCSHICLMSPNARGYSCACTVGIRLMEDGHTCEQGMNEFLLIARRTDIRQMSLDVPYYANVQIQPAGIRKAIAVDVDTVEGKIYWADITEEAISRSDLDGRNSEVVIHNNLQVTDGLRVDSIGRKLYWTDTGTRRIEVADLDGRHRRVLIWEEIDKPRALVLDHEHGYMYWTDWGVQPRISRAWMDGQNAEVIVNRDISWPNGLALDSDEGRLYWCDGNIDYRLIASVDLDGSHRRTLVNQEVYHPYGLAQAGEYIFWTDWQLNSIKRADKRTGGNVLTITENLPDLMDIKAVNMNKRGTNRCGDDNGGCSHLCLPNPLSYSCTCPTGIELQDDHMTCVDVPSTFLLFATRNTLRRISMDTDDHLDVILPIEEDIENAVTVDFDSVERKIYYTDVYQNVIRRVNYDGSGGEIIISTSLGTTEGLAVDWIGRNLYWTDTGRDKIEVSRLDGSSRKVIVDTNLDEPRAIAIYPRKGYIFWTDWGTYPKIERAYFDGTSRRTLISEDLKWPNGLTIDYATKRLYWADANLDKLETADFNGKYRSVLTRNMSHPYGVTLFNTRIYWTDWHTSSIESVDKTNGQDKQTLPGTFQGMNIQMVSPLRQTGTNPCAIANGGCTHLCLARPQGYVCACPDEQYRDERVCSLRPGGPVNPPTAVTSRGPVIQTSSPNELPRSPPSTLRPPVRTAHPNDIPHAPTTAQSNAIPGACSPQDEQLGRCQGSTRQQGQDGDRQLAPDPGSYVFVVVGVLLLIFLILLLIVFVVWRRYQKRRGCRSDPIVTFSNPRFNHITNEITILPKKQPCSWNYYSSDPSNKIPQANLVVKLNNEEVAKMLPPPANSELPLKKNNDQLKPLNLSAGCHDEDDNDDLEEVAGACGYSYPSTTPSNGTLC</sequence>
<dbReference type="FunFam" id="2.10.25.10:FF:000009">
    <property type="entry name" value="Low-density lipoprotein receptor isoform 1"/>
    <property type="match status" value="1"/>
</dbReference>
<keyword evidence="9 18" id="KW-1133">Transmembrane helix</keyword>
<dbReference type="Gene3D" id="2.120.10.30">
    <property type="entry name" value="TolB, C-terminal domain"/>
    <property type="match status" value="4"/>
</dbReference>
<reference evidence="22" key="1">
    <citation type="submission" date="2025-08" db="UniProtKB">
        <authorList>
            <consortium name="RefSeq"/>
        </authorList>
    </citation>
    <scope>IDENTIFICATION</scope>
</reference>
<dbReference type="RefSeq" id="XP_022083528.1">
    <property type="nucleotide sequence ID" value="XM_022227836.1"/>
</dbReference>
<dbReference type="PROSITE" id="PS51257">
    <property type="entry name" value="PROKAR_LIPOPROTEIN"/>
    <property type="match status" value="1"/>
</dbReference>
<dbReference type="InterPro" id="IPR000033">
    <property type="entry name" value="LDLR_classB_rpt"/>
</dbReference>
<feature type="domain" description="EGF-like" evidence="20">
    <location>
        <begin position="397"/>
        <end position="436"/>
    </location>
</feature>
<feature type="repeat" description="LDL-receptor class B" evidence="16">
    <location>
        <begin position="787"/>
        <end position="829"/>
    </location>
</feature>
<feature type="disulfide bond" evidence="15">
    <location>
        <begin position="91"/>
        <end position="106"/>
    </location>
</feature>
<dbReference type="PROSITE" id="PS00010">
    <property type="entry name" value="ASX_HYDROXYL"/>
    <property type="match status" value="1"/>
</dbReference>